<feature type="domain" description="PsrA tetracyclin repressor-like C-terminal" evidence="5">
    <location>
        <begin position="129"/>
        <end position="239"/>
    </location>
</feature>
<protein>
    <submittedName>
        <fullName evidence="6">Regulatory protein, tetR family</fullName>
    </submittedName>
</protein>
<dbReference type="SUPFAM" id="SSF46689">
    <property type="entry name" value="Homeodomain-like"/>
    <property type="match status" value="1"/>
</dbReference>
<evidence type="ECO:0000313" key="7">
    <source>
        <dbReference type="Proteomes" id="UP000199301"/>
    </source>
</evidence>
<evidence type="ECO:0000259" key="5">
    <source>
        <dbReference type="Pfam" id="PF17939"/>
    </source>
</evidence>
<evidence type="ECO:0000313" key="6">
    <source>
        <dbReference type="EMBL" id="SDR15860.1"/>
    </source>
</evidence>
<dbReference type="Pfam" id="PF00440">
    <property type="entry name" value="TetR_N"/>
    <property type="match status" value="1"/>
</dbReference>
<dbReference type="AlphaFoldDB" id="A0A1H1GRQ7"/>
<keyword evidence="3" id="KW-0804">Transcription</keyword>
<dbReference type="EMBL" id="FNKO01000002">
    <property type="protein sequence ID" value="SDR15860.1"/>
    <property type="molecule type" value="Genomic_DNA"/>
</dbReference>
<gene>
    <name evidence="6" type="ORF">SAMN04489718_3827</name>
</gene>
<dbReference type="GO" id="GO:0003700">
    <property type="term" value="F:DNA-binding transcription factor activity"/>
    <property type="evidence" value="ECO:0007669"/>
    <property type="project" value="TreeGrafter"/>
</dbReference>
<keyword evidence="7" id="KW-1185">Reference proteome</keyword>
<reference evidence="7" key="1">
    <citation type="submission" date="2016-10" db="EMBL/GenBank/DDBJ databases">
        <authorList>
            <person name="Varghese N."/>
            <person name="Submissions S."/>
        </authorList>
    </citation>
    <scope>NUCLEOTIDE SEQUENCE [LARGE SCALE GENOMIC DNA]</scope>
    <source>
        <strain evidence="7">DSM 45459</strain>
    </source>
</reference>
<dbReference type="InterPro" id="IPR041586">
    <property type="entry name" value="PsrA_TetR_C"/>
</dbReference>
<dbReference type="RefSeq" id="WP_092526338.1">
    <property type="nucleotide sequence ID" value="NZ_FNKO01000002.1"/>
</dbReference>
<feature type="domain" description="HTH tetR-type" evidence="4">
    <location>
        <begin position="51"/>
        <end position="98"/>
    </location>
</feature>
<evidence type="ECO:0000259" key="4">
    <source>
        <dbReference type="Pfam" id="PF00440"/>
    </source>
</evidence>
<organism evidence="6 7">
    <name type="scientific">Actinopolyspora saharensis</name>
    <dbReference type="NCBI Taxonomy" id="995062"/>
    <lineage>
        <taxon>Bacteria</taxon>
        <taxon>Bacillati</taxon>
        <taxon>Actinomycetota</taxon>
        <taxon>Actinomycetes</taxon>
        <taxon>Actinopolysporales</taxon>
        <taxon>Actinopolysporaceae</taxon>
        <taxon>Actinopolyspora</taxon>
    </lineage>
</organism>
<sequence>MSPGHEPGRSRTLVGVRRSELGDEVCDGGEVMSVASRTARDERGAATRESILRAAERLFAENGMYAVSNRRISEELGLGNSAAVTYHFGTRTELVRAIVRGHGERMEHLRASMVATPGDSASLRYWVACLVRPMTEHLAESGGPTWYARFAAQIAADPTLHEIAHEDSLSSPSLWFALDGLNRCLPELPENVRTERWNMGRHLTTHMCVERERAIAEGTPTLHADWESFANGLIDAVVGLWLAPVTHH</sequence>
<evidence type="ECO:0000256" key="3">
    <source>
        <dbReference type="ARBA" id="ARBA00023163"/>
    </source>
</evidence>
<keyword evidence="1" id="KW-0805">Transcription regulation</keyword>
<dbReference type="InterPro" id="IPR050109">
    <property type="entry name" value="HTH-type_TetR-like_transc_reg"/>
</dbReference>
<evidence type="ECO:0000256" key="2">
    <source>
        <dbReference type="ARBA" id="ARBA00023125"/>
    </source>
</evidence>
<dbReference type="PANTHER" id="PTHR30055">
    <property type="entry name" value="HTH-TYPE TRANSCRIPTIONAL REGULATOR RUTR"/>
    <property type="match status" value="1"/>
</dbReference>
<dbReference type="GO" id="GO:0000976">
    <property type="term" value="F:transcription cis-regulatory region binding"/>
    <property type="evidence" value="ECO:0007669"/>
    <property type="project" value="TreeGrafter"/>
</dbReference>
<dbReference type="Gene3D" id="1.10.357.10">
    <property type="entry name" value="Tetracycline Repressor, domain 2"/>
    <property type="match status" value="1"/>
</dbReference>
<dbReference type="Pfam" id="PF17939">
    <property type="entry name" value="TetR_C_30"/>
    <property type="match status" value="1"/>
</dbReference>
<dbReference type="PANTHER" id="PTHR30055:SF234">
    <property type="entry name" value="HTH-TYPE TRANSCRIPTIONAL REGULATOR BETI"/>
    <property type="match status" value="1"/>
</dbReference>
<dbReference type="InterPro" id="IPR001647">
    <property type="entry name" value="HTH_TetR"/>
</dbReference>
<keyword evidence="2" id="KW-0238">DNA-binding</keyword>
<name>A0A1H1GRQ7_9ACTN</name>
<dbReference type="OrthoDB" id="2356263at2"/>
<proteinExistence type="predicted"/>
<dbReference type="STRING" id="995062.SAMN04489718_3827"/>
<accession>A0A1H1GRQ7</accession>
<evidence type="ECO:0000256" key="1">
    <source>
        <dbReference type="ARBA" id="ARBA00023015"/>
    </source>
</evidence>
<dbReference type="InterPro" id="IPR009057">
    <property type="entry name" value="Homeodomain-like_sf"/>
</dbReference>
<dbReference type="Proteomes" id="UP000199301">
    <property type="component" value="Unassembled WGS sequence"/>
</dbReference>